<protein>
    <submittedName>
        <fullName evidence="2">Uncharacterized protein</fullName>
    </submittedName>
</protein>
<organism evidence="2 3">
    <name type="scientific">Hexamita inflata</name>
    <dbReference type="NCBI Taxonomy" id="28002"/>
    <lineage>
        <taxon>Eukaryota</taxon>
        <taxon>Metamonada</taxon>
        <taxon>Diplomonadida</taxon>
        <taxon>Hexamitidae</taxon>
        <taxon>Hexamitinae</taxon>
        <taxon>Hexamita</taxon>
    </lineage>
</organism>
<keyword evidence="1" id="KW-0175">Coiled coil</keyword>
<gene>
    <name evidence="2" type="ORF">HINF_LOCUS33097</name>
</gene>
<evidence type="ECO:0000313" key="3">
    <source>
        <dbReference type="Proteomes" id="UP001642409"/>
    </source>
</evidence>
<evidence type="ECO:0000313" key="2">
    <source>
        <dbReference type="EMBL" id="CAL6030220.1"/>
    </source>
</evidence>
<proteinExistence type="predicted"/>
<name>A0ABP1J4P7_9EUKA</name>
<evidence type="ECO:0000256" key="1">
    <source>
        <dbReference type="SAM" id="Coils"/>
    </source>
</evidence>
<accession>A0ABP1J4P7</accession>
<keyword evidence="3" id="KW-1185">Reference proteome</keyword>
<comment type="caution">
    <text evidence="2">The sequence shown here is derived from an EMBL/GenBank/DDBJ whole genome shotgun (WGS) entry which is preliminary data.</text>
</comment>
<sequence>MNSIINISIQFQVVKGALLCTICDVTVTSSTMIFVASGQQLSGLLIESKQFIQITFSFLQYKFFSAQSSGIVNVINSKVINFSIIESKISGYNFYVTNTTGYISGTVNFNMQVNFTNLEVCVINTTKYGQVNQNVIINQTGIESLQCLDICGSLILAYGLCVDQFNYSKINYDVYQCLYPFEYSIDQCVCAEGYLLNDSKCLSIVNELTNIKSSVAQGNQQISNLQQNINQLEQIQIEMYKNINQYIQDNVSILDKRIADNITIQNQKILAEDNKLLQKIVDNSSILENRIISNASAIYQKIADNITILNNKLSQAIIGNFTVLDKRIQDNVTAINQSILSGYSILLQNIIDNTTRLDQRIFQNVSNLNSLITNTTTKLIQNILDNTTNLDKRIAENITNVHSTISSGNSKLLQNIVDNSTTLDSRIFNNITSLNQTLIDNVTTIQSLIVNLQQQIDLLQNKQDKLPLEMLDNMFQQENYEATELWMVCGQPAFVQTFDITSVTNTITASNFTNGSVFGSLINVQSAFIDIQGGVYASVVQPLFAAQNQFYNIKVQVGTQIVGSGQILSGNKAIIINQLSVQSKVGTIININSMLQLNILQTQSINTNVKDMKVNLDIEVSTGNLGLVGSLTGQMNIINYYVSGTYETQGSMSLGASALSSSNVIVKHVNFAPYSYVYGNQSSYLFRIVSSSSIEISRCILIVGDANTQFNLGSTSNSTASAFQQFGGFVAQMTLSKLVSAEISFTSNLSCTTQYMIKSGLLLGLSTSISNQVIFHGICLQLILNAVTNFSQFGVLGSIDGNVSFRQSIVNINISNSEIINTFGIIGYCTLQSIYSSLSDLIITIYIDQQPGNNNGGLVGILYSSTSNIQNISLNNSFQNNTGQCGGLLGVVKSNLSLLNIQVSNVTINSTGNSGAIIGQSVISVIMKNIVVDHSQVESLSYVGGYVAVSDSDIDLQNGITKNSLITSNLNLGGQIGLMQANQITVVQNVDVSNVTIMSVLTCSTGTIVGISLTGTFISVKNAVICDVNISSNGGGGTGTVVGWSQYNLNVSKCQVNKVFIYATSSGAGGIVGQVSNISKIDQCEVTDIFINATSSGTGGINGLSLYLSIDNCKVFNILLTTINHAGGFAGLLNEYTNITKGNVNNITIQANQYAGGIVGASKFFVLISQSKVNDSNIQSIAVGGGLIGISNSTIINLCTVTNIIIVSNVQAAGIIGITYTVSNGSIQIYNVSTFNINLKSLTDCSIGSVMGITYLDVQIIGAYIFNTSISSFSATGTGGVVGYSLSNISFIDCIVDNLYINSNAGGSGGIIGHSNITSVINCSVINSKIISTRPTGGIIGFQIPNITIIDSQVSIQSAFVRNISLISDTYAGGLIGLYDSLMDLQIINSKINSITLYVNNILQGNIVIGKSRNTVYLISNSSSNGVNIINDIEQINCNNLLTTTNLRGC</sequence>
<dbReference type="EMBL" id="CAXDID020000114">
    <property type="protein sequence ID" value="CAL6030220.1"/>
    <property type="molecule type" value="Genomic_DNA"/>
</dbReference>
<dbReference type="Proteomes" id="UP001642409">
    <property type="component" value="Unassembled WGS sequence"/>
</dbReference>
<reference evidence="2 3" key="1">
    <citation type="submission" date="2024-07" db="EMBL/GenBank/DDBJ databases">
        <authorList>
            <person name="Akdeniz Z."/>
        </authorList>
    </citation>
    <scope>NUCLEOTIDE SEQUENCE [LARGE SCALE GENOMIC DNA]</scope>
</reference>
<feature type="coiled-coil region" evidence="1">
    <location>
        <begin position="215"/>
        <end position="242"/>
    </location>
</feature>